<dbReference type="InterPro" id="IPR030865">
    <property type="entry name" value="LapB"/>
</dbReference>
<sequence>MIDALFSWLLLPLGFALGWALSRGYPHQGRAITPEKLGGLVTHLVSDNPDETLAALSEAAEMDSSAAEMHLTLGNLFRKRGEVDRALHIHEDLLARPNLPPELRNQARFELAQDYHKAGLMDRAEEISLALAAEGQYTVPSLELVRTIYEQGRDWEQAIRISRRIESAKGESKREVIAQYYCELAEEARARKDAAAALDLAERAASEDPSCIRAQLLLGALQEAAGEGAEAAKHYRLAFERDPRFLPEVIEPLRRCAEKTGDAEAYLLFLQDAKEMSPSSLPILAEAHLMRQEGLEVADYLAQGLETRPGRAVLAEFLEVLEHQPGVVAAGLDKPAASLRSAIRKLMETTPRYRCSHCGFSPRQLFWQCPSCKQWATTTPIDDVLKS</sequence>
<feature type="binding site" evidence="2">
    <location>
        <position position="358"/>
    </location>
    <ligand>
        <name>Fe cation</name>
        <dbReference type="ChEBI" id="CHEBI:24875"/>
    </ligand>
</feature>
<feature type="topological domain" description="Cytoplasmic" evidence="2">
    <location>
        <begin position="23"/>
        <end position="387"/>
    </location>
</feature>
<evidence type="ECO:0000313" key="5">
    <source>
        <dbReference type="Proteomes" id="UP000238220"/>
    </source>
</evidence>
<keyword evidence="2" id="KW-0408">Iron</keyword>
<comment type="caution">
    <text evidence="4">The sequence shown here is derived from an EMBL/GenBank/DDBJ whole genome shotgun (WGS) entry which is preliminary data.</text>
</comment>
<dbReference type="InterPro" id="IPR041166">
    <property type="entry name" value="Rubredoxin_2"/>
</dbReference>
<comment type="function">
    <text evidence="2">Modulates cellular lipopolysaccharide (LPS) levels by regulating LpxC, which is involved in lipid A biosynthesis. May act by modulating the proteolytic activity of FtsH towards LpxC. May also coordinate assembly of proteins involved in LPS synthesis at the plasma membrane.</text>
</comment>
<reference evidence="4 5" key="1">
    <citation type="submission" date="2018-02" db="EMBL/GenBank/DDBJ databases">
        <title>Genome sequencing of Solimonas sp. HR-BB.</title>
        <authorList>
            <person name="Lee Y."/>
            <person name="Jeon C.O."/>
        </authorList>
    </citation>
    <scope>NUCLEOTIDE SEQUENCE [LARGE SCALE GENOMIC DNA]</scope>
    <source>
        <strain evidence="4 5">HR-BB</strain>
    </source>
</reference>
<feature type="binding site" evidence="2">
    <location>
        <position position="372"/>
    </location>
    <ligand>
        <name>Fe cation</name>
        <dbReference type="ChEBI" id="CHEBI:24875"/>
    </ligand>
</feature>
<dbReference type="HAMAP" id="MF_00994">
    <property type="entry name" value="LPS_assembly_LapB"/>
    <property type="match status" value="1"/>
</dbReference>
<comment type="similarity">
    <text evidence="2">Belongs to the LapB family.</text>
</comment>
<evidence type="ECO:0000313" key="4">
    <source>
        <dbReference type="EMBL" id="PPE71919.1"/>
    </source>
</evidence>
<keyword evidence="2" id="KW-0802">TPR repeat</keyword>
<keyword evidence="2" id="KW-0812">Transmembrane</keyword>
<keyword evidence="5" id="KW-1185">Reference proteome</keyword>
<keyword evidence="2" id="KW-1003">Cell membrane</keyword>
<proteinExistence type="inferred from homology"/>
<dbReference type="Gene3D" id="1.25.40.10">
    <property type="entry name" value="Tetratricopeptide repeat domain"/>
    <property type="match status" value="1"/>
</dbReference>
<organism evidence="4 5">
    <name type="scientific">Solimonas fluminis</name>
    <dbReference type="NCBI Taxonomy" id="2086571"/>
    <lineage>
        <taxon>Bacteria</taxon>
        <taxon>Pseudomonadati</taxon>
        <taxon>Pseudomonadota</taxon>
        <taxon>Gammaproteobacteria</taxon>
        <taxon>Nevskiales</taxon>
        <taxon>Nevskiaceae</taxon>
        <taxon>Solimonas</taxon>
    </lineage>
</organism>
<dbReference type="EMBL" id="PSNW01000018">
    <property type="protein sequence ID" value="PPE71919.1"/>
    <property type="molecule type" value="Genomic_DNA"/>
</dbReference>
<dbReference type="Proteomes" id="UP000238220">
    <property type="component" value="Unassembled WGS sequence"/>
</dbReference>
<dbReference type="SUPFAM" id="SSF48452">
    <property type="entry name" value="TPR-like"/>
    <property type="match status" value="2"/>
</dbReference>
<gene>
    <name evidence="2" type="primary">lapB</name>
    <name evidence="4" type="ORF">C3942_21135</name>
</gene>
<evidence type="ECO:0000259" key="3">
    <source>
        <dbReference type="Pfam" id="PF18073"/>
    </source>
</evidence>
<dbReference type="InterPro" id="IPR019734">
    <property type="entry name" value="TPR_rpt"/>
</dbReference>
<keyword evidence="2" id="KW-1133">Transmembrane helix</keyword>
<keyword evidence="2" id="KW-0472">Membrane</keyword>
<keyword evidence="2" id="KW-0677">Repeat</keyword>
<feature type="binding site" evidence="2">
    <location>
        <position position="355"/>
    </location>
    <ligand>
        <name>Fe cation</name>
        <dbReference type="ChEBI" id="CHEBI:24875"/>
    </ligand>
</feature>
<protein>
    <recommendedName>
        <fullName evidence="2">Lipopolysaccharide assembly protein B</fullName>
    </recommendedName>
</protein>
<feature type="binding site" evidence="2">
    <location>
        <position position="369"/>
    </location>
    <ligand>
        <name>Fe cation</name>
        <dbReference type="ChEBI" id="CHEBI:24875"/>
    </ligand>
</feature>
<comment type="subcellular location">
    <subcellularLocation>
        <location evidence="2">Cell inner membrane</location>
        <topology evidence="2">Single-pass membrane protein</topology>
        <orientation evidence="2">Cytoplasmic side</orientation>
    </subcellularLocation>
</comment>
<name>A0A2S5TAC1_9GAMM</name>
<keyword evidence="2" id="KW-0997">Cell inner membrane</keyword>
<evidence type="ECO:0000256" key="1">
    <source>
        <dbReference type="ARBA" id="ARBA00022723"/>
    </source>
</evidence>
<dbReference type="Pfam" id="PF18073">
    <property type="entry name" value="Zn_ribbon_LapB"/>
    <property type="match status" value="1"/>
</dbReference>
<accession>A0A2S5TAC1</accession>
<dbReference type="InterPro" id="IPR011990">
    <property type="entry name" value="TPR-like_helical_dom_sf"/>
</dbReference>
<dbReference type="GO" id="GO:0046890">
    <property type="term" value="P:regulation of lipid biosynthetic process"/>
    <property type="evidence" value="ECO:0007669"/>
    <property type="project" value="UniProtKB-UniRule"/>
</dbReference>
<feature type="domain" description="LapB rubredoxin metal binding" evidence="3">
    <location>
        <begin position="353"/>
        <end position="377"/>
    </location>
</feature>
<evidence type="ECO:0000256" key="2">
    <source>
        <dbReference type="HAMAP-Rule" id="MF_00994"/>
    </source>
</evidence>
<dbReference type="GO" id="GO:0008653">
    <property type="term" value="P:lipopolysaccharide metabolic process"/>
    <property type="evidence" value="ECO:0007669"/>
    <property type="project" value="InterPro"/>
</dbReference>
<keyword evidence="1 2" id="KW-0479">Metal-binding</keyword>
<dbReference type="RefSeq" id="WP_104232358.1">
    <property type="nucleotide sequence ID" value="NZ_PSNW01000018.1"/>
</dbReference>
<dbReference type="GO" id="GO:0009898">
    <property type="term" value="C:cytoplasmic side of plasma membrane"/>
    <property type="evidence" value="ECO:0007669"/>
    <property type="project" value="UniProtKB-UniRule"/>
</dbReference>
<dbReference type="GO" id="GO:0005506">
    <property type="term" value="F:iron ion binding"/>
    <property type="evidence" value="ECO:0007669"/>
    <property type="project" value="UniProtKB-UniRule"/>
</dbReference>
<dbReference type="SMART" id="SM00028">
    <property type="entry name" value="TPR"/>
    <property type="match status" value="3"/>
</dbReference>
<dbReference type="AlphaFoldDB" id="A0A2S5TAC1"/>
<dbReference type="OrthoDB" id="507476at2"/>